<dbReference type="PANTHER" id="PTHR23236">
    <property type="entry name" value="EUKARYOTIC TRANSLATION INITIATION FACTOR 4B/4H"/>
    <property type="match status" value="1"/>
</dbReference>
<feature type="compositionally biased region" description="Basic residues" evidence="3">
    <location>
        <begin position="39"/>
        <end position="53"/>
    </location>
</feature>
<dbReference type="PANTHER" id="PTHR23236:SF95">
    <property type="entry name" value="NUCLEOLAR PROTEIN 13"/>
    <property type="match status" value="1"/>
</dbReference>
<evidence type="ECO:0000313" key="6">
    <source>
        <dbReference type="Proteomes" id="UP001296104"/>
    </source>
</evidence>
<reference evidence="5" key="1">
    <citation type="submission" date="2023-11" db="EMBL/GenBank/DDBJ databases">
        <authorList>
            <person name="Alioto T."/>
            <person name="Alioto T."/>
            <person name="Gomez Garrido J."/>
        </authorList>
    </citation>
    <scope>NUCLEOTIDE SEQUENCE</scope>
</reference>
<dbReference type="PROSITE" id="PS50102">
    <property type="entry name" value="RRM"/>
    <property type="match status" value="2"/>
</dbReference>
<feature type="region of interest" description="Disordered" evidence="3">
    <location>
        <begin position="344"/>
        <end position="408"/>
    </location>
</feature>
<evidence type="ECO:0000313" key="5">
    <source>
        <dbReference type="EMBL" id="CAK3734291.1"/>
    </source>
</evidence>
<dbReference type="GO" id="GO:0005730">
    <property type="term" value="C:nucleolus"/>
    <property type="evidence" value="ECO:0007669"/>
    <property type="project" value="TreeGrafter"/>
</dbReference>
<feature type="compositionally biased region" description="Acidic residues" evidence="3">
    <location>
        <begin position="268"/>
        <end position="278"/>
    </location>
</feature>
<evidence type="ECO:0000256" key="3">
    <source>
        <dbReference type="SAM" id="MobiDB-lite"/>
    </source>
</evidence>
<feature type="region of interest" description="Disordered" evidence="3">
    <location>
        <begin position="1"/>
        <end position="90"/>
    </location>
</feature>
<keyword evidence="1 2" id="KW-0694">RNA-binding</keyword>
<dbReference type="InterPro" id="IPR012677">
    <property type="entry name" value="Nucleotide-bd_a/b_plait_sf"/>
</dbReference>
<protein>
    <submittedName>
        <fullName evidence="5">RNA-binding rnp24</fullName>
    </submittedName>
</protein>
<feature type="region of interest" description="Disordered" evidence="3">
    <location>
        <begin position="266"/>
        <end position="289"/>
    </location>
</feature>
<feature type="compositionally biased region" description="Polar residues" evidence="3">
    <location>
        <begin position="346"/>
        <end position="360"/>
    </location>
</feature>
<dbReference type="InterPro" id="IPR035979">
    <property type="entry name" value="RBD_domain_sf"/>
</dbReference>
<evidence type="ECO:0000256" key="2">
    <source>
        <dbReference type="PROSITE-ProRule" id="PRU00176"/>
    </source>
</evidence>
<dbReference type="GO" id="GO:0003723">
    <property type="term" value="F:RNA binding"/>
    <property type="evidence" value="ECO:0007669"/>
    <property type="project" value="UniProtKB-UniRule"/>
</dbReference>
<evidence type="ECO:0000259" key="4">
    <source>
        <dbReference type="PROSITE" id="PS50102"/>
    </source>
</evidence>
<dbReference type="EMBL" id="CAVMBE010000001">
    <property type="protein sequence ID" value="CAK3734291.1"/>
    <property type="molecule type" value="Genomic_DNA"/>
</dbReference>
<keyword evidence="6" id="KW-1185">Reference proteome</keyword>
<dbReference type="InterPro" id="IPR000504">
    <property type="entry name" value="RRM_dom"/>
</dbReference>
<dbReference type="AlphaFoldDB" id="A0AAI8W0A2"/>
<dbReference type="Gene3D" id="3.30.70.330">
    <property type="match status" value="2"/>
</dbReference>
<sequence length="408" mass="44674">MSSSSAASAHSKKRKRDIIPENEDEKLEIDVNAPEPASKKAKRKEKKLAKSSSRKVATPKTPEEDTAAKSEGEEDVAPKQKSAPAAETPAKRSAYGIWIGNLPFHATKASVREFLRDEGGIDETSVTRVHMPTGERGQNKGFAYVDFTTPAVLDIALTLSERLLLGRKVLIKNAKSFEGRPQKTAAEIATNGSVSGKAPSKRIFVGNLSFDITQDDLEQHFSQAGQVEDVHVATFEDSGKCKGYAWLTFANVQSAQSAVRGFVHKEAEEDADEEDDGDEVKTRKRPSKPKKPVKWFINRLYGRELRCEFAEDSQTRYKKRFAGGGAKDNRASGPTEDAITAADEMNGTSGQHFTPRSNSRPKLDKDQRQAQRRLKHDARRTAPGKALAHAPRSSAAIVAGAGNKVTFD</sequence>
<organism evidence="5 6">
    <name type="scientific">Lecanosticta acicola</name>
    <dbReference type="NCBI Taxonomy" id="111012"/>
    <lineage>
        <taxon>Eukaryota</taxon>
        <taxon>Fungi</taxon>
        <taxon>Dikarya</taxon>
        <taxon>Ascomycota</taxon>
        <taxon>Pezizomycotina</taxon>
        <taxon>Dothideomycetes</taxon>
        <taxon>Dothideomycetidae</taxon>
        <taxon>Mycosphaerellales</taxon>
        <taxon>Mycosphaerellaceae</taxon>
        <taxon>Lecanosticta</taxon>
    </lineage>
</organism>
<gene>
    <name evidence="5" type="ORF">LECACI_7A000016</name>
</gene>
<evidence type="ECO:0000256" key="1">
    <source>
        <dbReference type="ARBA" id="ARBA00022884"/>
    </source>
</evidence>
<comment type="caution">
    <text evidence="5">The sequence shown here is derived from an EMBL/GenBank/DDBJ whole genome shotgun (WGS) entry which is preliminary data.</text>
</comment>
<dbReference type="SMART" id="SM00360">
    <property type="entry name" value="RRM"/>
    <property type="match status" value="2"/>
</dbReference>
<accession>A0AAI8W0A2</accession>
<dbReference type="Pfam" id="PF00076">
    <property type="entry name" value="RRM_1"/>
    <property type="match status" value="2"/>
</dbReference>
<feature type="compositionally biased region" description="Basic and acidic residues" evidence="3">
    <location>
        <begin position="61"/>
        <end position="71"/>
    </location>
</feature>
<dbReference type="Proteomes" id="UP001296104">
    <property type="component" value="Unassembled WGS sequence"/>
</dbReference>
<feature type="domain" description="RRM" evidence="4">
    <location>
        <begin position="95"/>
        <end position="176"/>
    </location>
</feature>
<name>A0AAI8W0A2_9PEZI</name>
<proteinExistence type="predicted"/>
<dbReference type="SUPFAM" id="SSF54928">
    <property type="entry name" value="RNA-binding domain, RBD"/>
    <property type="match status" value="1"/>
</dbReference>
<feature type="domain" description="RRM" evidence="4">
    <location>
        <begin position="201"/>
        <end position="312"/>
    </location>
</feature>